<feature type="region of interest" description="Disordered" evidence="1">
    <location>
        <begin position="1"/>
        <end position="24"/>
    </location>
</feature>
<organism evidence="2 3">
    <name type="scientific">Armillaria gallica</name>
    <name type="common">Bulbous honey fungus</name>
    <name type="synonym">Armillaria bulbosa</name>
    <dbReference type="NCBI Taxonomy" id="47427"/>
    <lineage>
        <taxon>Eukaryota</taxon>
        <taxon>Fungi</taxon>
        <taxon>Dikarya</taxon>
        <taxon>Basidiomycota</taxon>
        <taxon>Agaricomycotina</taxon>
        <taxon>Agaricomycetes</taxon>
        <taxon>Agaricomycetidae</taxon>
        <taxon>Agaricales</taxon>
        <taxon>Marasmiineae</taxon>
        <taxon>Physalacriaceae</taxon>
        <taxon>Armillaria</taxon>
    </lineage>
</organism>
<sequence length="133" mass="14738">MTEALNVEEGATEPPTQTPCWTSSFPGTHRRRIVVSSGHHRLPTNQFTLSAIRSFNRPRPAAVDVVPVQLKGFTFLVSTAFPLDETIRHTFALSLIDGGTRRSPSPFADPCRHVQFTQSMPPIKTSRLKTISP</sequence>
<evidence type="ECO:0000256" key="1">
    <source>
        <dbReference type="SAM" id="MobiDB-lite"/>
    </source>
</evidence>
<reference evidence="3" key="1">
    <citation type="journal article" date="2017" name="Nat. Ecol. Evol.">
        <title>Genome expansion and lineage-specific genetic innovations in the forest pathogenic fungi Armillaria.</title>
        <authorList>
            <person name="Sipos G."/>
            <person name="Prasanna A.N."/>
            <person name="Walter M.C."/>
            <person name="O'Connor E."/>
            <person name="Balint B."/>
            <person name="Krizsan K."/>
            <person name="Kiss B."/>
            <person name="Hess J."/>
            <person name="Varga T."/>
            <person name="Slot J."/>
            <person name="Riley R."/>
            <person name="Boka B."/>
            <person name="Rigling D."/>
            <person name="Barry K."/>
            <person name="Lee J."/>
            <person name="Mihaltcheva S."/>
            <person name="LaButti K."/>
            <person name="Lipzen A."/>
            <person name="Waldron R."/>
            <person name="Moloney N.M."/>
            <person name="Sperisen C."/>
            <person name="Kredics L."/>
            <person name="Vagvoelgyi C."/>
            <person name="Patrignani A."/>
            <person name="Fitzpatrick D."/>
            <person name="Nagy I."/>
            <person name="Doyle S."/>
            <person name="Anderson J.B."/>
            <person name="Grigoriev I.V."/>
            <person name="Gueldener U."/>
            <person name="Muensterkoetter M."/>
            <person name="Nagy L.G."/>
        </authorList>
    </citation>
    <scope>NUCLEOTIDE SEQUENCE [LARGE SCALE GENOMIC DNA]</scope>
    <source>
        <strain evidence="3">Ar21-2</strain>
    </source>
</reference>
<protein>
    <submittedName>
        <fullName evidence="2">Uncharacterized protein</fullName>
    </submittedName>
</protein>
<keyword evidence="3" id="KW-1185">Reference proteome</keyword>
<accession>A0A2H3DR29</accession>
<feature type="compositionally biased region" description="Polar residues" evidence="1">
    <location>
        <begin position="14"/>
        <end position="24"/>
    </location>
</feature>
<dbReference type="EMBL" id="KZ293650">
    <property type="protein sequence ID" value="PBK96324.1"/>
    <property type="molecule type" value="Genomic_DNA"/>
</dbReference>
<proteinExistence type="predicted"/>
<evidence type="ECO:0000313" key="3">
    <source>
        <dbReference type="Proteomes" id="UP000217790"/>
    </source>
</evidence>
<dbReference type="InParanoid" id="A0A2H3DR29"/>
<dbReference type="AlphaFoldDB" id="A0A2H3DR29"/>
<dbReference type="Proteomes" id="UP000217790">
    <property type="component" value="Unassembled WGS sequence"/>
</dbReference>
<evidence type="ECO:0000313" key="2">
    <source>
        <dbReference type="EMBL" id="PBK96324.1"/>
    </source>
</evidence>
<gene>
    <name evidence="2" type="ORF">ARMGADRAFT_1076506</name>
</gene>
<name>A0A2H3DR29_ARMGA</name>